<evidence type="ECO:0000256" key="3">
    <source>
        <dbReference type="RuleBase" id="RU361235"/>
    </source>
</evidence>
<dbReference type="Pfam" id="PF00135">
    <property type="entry name" value="COesterase"/>
    <property type="match status" value="1"/>
</dbReference>
<evidence type="ECO:0000256" key="2">
    <source>
        <dbReference type="ARBA" id="ARBA00022801"/>
    </source>
</evidence>
<feature type="chain" id="PRO_5041486278" description="Carboxylic ester hydrolase" evidence="3">
    <location>
        <begin position="20"/>
        <end position="539"/>
    </location>
</feature>
<comment type="similarity">
    <text evidence="1 3">Belongs to the type-B carboxylesterase/lipase family.</text>
</comment>
<evidence type="ECO:0000256" key="1">
    <source>
        <dbReference type="ARBA" id="ARBA00005964"/>
    </source>
</evidence>
<evidence type="ECO:0000313" key="5">
    <source>
        <dbReference type="EMBL" id="KAK0390114.1"/>
    </source>
</evidence>
<organism evidence="5 6">
    <name type="scientific">Sarocladium strictum</name>
    <name type="common">Black bundle disease fungus</name>
    <name type="synonym">Acremonium strictum</name>
    <dbReference type="NCBI Taxonomy" id="5046"/>
    <lineage>
        <taxon>Eukaryota</taxon>
        <taxon>Fungi</taxon>
        <taxon>Dikarya</taxon>
        <taxon>Ascomycota</taxon>
        <taxon>Pezizomycotina</taxon>
        <taxon>Sordariomycetes</taxon>
        <taxon>Hypocreomycetidae</taxon>
        <taxon>Hypocreales</taxon>
        <taxon>Sarocladiaceae</taxon>
        <taxon>Sarocladium</taxon>
    </lineage>
</organism>
<dbReference type="InterPro" id="IPR050309">
    <property type="entry name" value="Type-B_Carboxylest/Lipase"/>
</dbReference>
<evidence type="ECO:0000313" key="6">
    <source>
        <dbReference type="Proteomes" id="UP001175261"/>
    </source>
</evidence>
<dbReference type="SUPFAM" id="SSF53474">
    <property type="entry name" value="alpha/beta-Hydrolases"/>
    <property type="match status" value="1"/>
</dbReference>
<dbReference type="PROSITE" id="PS00122">
    <property type="entry name" value="CARBOXYLESTERASE_B_1"/>
    <property type="match status" value="1"/>
</dbReference>
<feature type="domain" description="Carboxylesterase type B" evidence="4">
    <location>
        <begin position="34"/>
        <end position="513"/>
    </location>
</feature>
<proteinExistence type="inferred from homology"/>
<dbReference type="GO" id="GO:0016787">
    <property type="term" value="F:hydrolase activity"/>
    <property type="evidence" value="ECO:0007669"/>
    <property type="project" value="UniProtKB-KW"/>
</dbReference>
<keyword evidence="6" id="KW-1185">Reference proteome</keyword>
<reference evidence="5" key="1">
    <citation type="submission" date="2022-10" db="EMBL/GenBank/DDBJ databases">
        <title>Determination and structural analysis of whole genome sequence of Sarocladium strictum F4-1.</title>
        <authorList>
            <person name="Hu L."/>
            <person name="Jiang Y."/>
        </authorList>
    </citation>
    <scope>NUCLEOTIDE SEQUENCE</scope>
    <source>
        <strain evidence="5">F4-1</strain>
    </source>
</reference>
<dbReference type="EC" id="3.1.1.-" evidence="3"/>
<dbReference type="EMBL" id="JAPDFR010000002">
    <property type="protein sequence ID" value="KAK0390114.1"/>
    <property type="molecule type" value="Genomic_DNA"/>
</dbReference>
<dbReference type="InterPro" id="IPR002018">
    <property type="entry name" value="CarbesteraseB"/>
</dbReference>
<keyword evidence="2 3" id="KW-0378">Hydrolase</keyword>
<protein>
    <recommendedName>
        <fullName evidence="3">Carboxylic ester hydrolase</fullName>
        <ecNumber evidence="3">3.1.1.-</ecNumber>
    </recommendedName>
</protein>
<dbReference type="InterPro" id="IPR029058">
    <property type="entry name" value="AB_hydrolase_fold"/>
</dbReference>
<feature type="signal peptide" evidence="3">
    <location>
        <begin position="1"/>
        <end position="19"/>
    </location>
</feature>
<dbReference type="Gene3D" id="3.40.50.1820">
    <property type="entry name" value="alpha/beta hydrolase"/>
    <property type="match status" value="1"/>
</dbReference>
<dbReference type="InterPro" id="IPR019826">
    <property type="entry name" value="Carboxylesterase_B_AS"/>
</dbReference>
<dbReference type="PANTHER" id="PTHR11559">
    <property type="entry name" value="CARBOXYLESTERASE"/>
    <property type="match status" value="1"/>
</dbReference>
<dbReference type="Proteomes" id="UP001175261">
    <property type="component" value="Unassembled WGS sequence"/>
</dbReference>
<keyword evidence="3" id="KW-0732">Signal</keyword>
<evidence type="ECO:0000259" key="4">
    <source>
        <dbReference type="Pfam" id="PF00135"/>
    </source>
</evidence>
<comment type="caution">
    <text evidence="5">The sequence shown here is derived from an EMBL/GenBank/DDBJ whole genome shotgun (WGS) entry which is preliminary data.</text>
</comment>
<gene>
    <name evidence="5" type="ORF">NLU13_3687</name>
</gene>
<accession>A0AA39GPC6</accession>
<name>A0AA39GPC6_SARSR</name>
<sequence>MYFLTTLTLFGSCFTATNAVKPLVDLGYSKYQGLALQNGVTQWLGMRYAAPPTAHLRFARPRDPPFVEEIQQADQPGKVCLGTDTAPGSDLWEAQSEDCLFINLSAPTNATAESRLPVYVYLSGGGFVRNSDAGNNGTGLVVAGDHSLIVVNFGYRVGAFGFLTDGDELGPNNGLWDQVRALEWVQTHIASFGGDPGHVVLGGASAGAGAVAYHLTRDGGRDHGLFAGAAAQSVSGSNLETVRGSRYLYETFAIRAGCAVADSARCLRAASTEQLQLANFNVQPMPGAQGPPLYGWNPVIDGDFIVEPPDSALEKGHFIKVPVLTGDDTNGGSTVSPRTTTTFPDMNTFMRNQFPWLSLAEMSTIWDLYDNPNRTCPNTGCRWRQLSDAYGQMRYTCPSLRINELYAAKGSQQQKTWAYRWNVEDPAQMADGLGVPHVVELSAIWGPEYTGGRAPSSYYHPAGINAHAVAVAQGYWTSFIRTLDPNTYRVPGSAEWKPFSLADKRRLLFNTAGRTEMETLGLNLTRACAFFAKIRQTHT</sequence>
<dbReference type="AlphaFoldDB" id="A0AA39GPC6"/>